<organism evidence="1">
    <name type="scientific">Tanacetum cinerariifolium</name>
    <name type="common">Dalmatian daisy</name>
    <name type="synonym">Chrysanthemum cinerariifolium</name>
    <dbReference type="NCBI Taxonomy" id="118510"/>
    <lineage>
        <taxon>Eukaryota</taxon>
        <taxon>Viridiplantae</taxon>
        <taxon>Streptophyta</taxon>
        <taxon>Embryophyta</taxon>
        <taxon>Tracheophyta</taxon>
        <taxon>Spermatophyta</taxon>
        <taxon>Magnoliopsida</taxon>
        <taxon>eudicotyledons</taxon>
        <taxon>Gunneridae</taxon>
        <taxon>Pentapetalae</taxon>
        <taxon>asterids</taxon>
        <taxon>campanulids</taxon>
        <taxon>Asterales</taxon>
        <taxon>Asteraceae</taxon>
        <taxon>Asteroideae</taxon>
        <taxon>Anthemideae</taxon>
        <taxon>Anthemidinae</taxon>
        <taxon>Tanacetum</taxon>
    </lineage>
</organism>
<reference evidence="1" key="1">
    <citation type="journal article" date="2019" name="Sci. Rep.">
        <title>Draft genome of Tanacetum cinerariifolium, the natural source of mosquito coil.</title>
        <authorList>
            <person name="Yamashiro T."/>
            <person name="Shiraishi A."/>
            <person name="Satake H."/>
            <person name="Nakayama K."/>
        </authorList>
    </citation>
    <scope>NUCLEOTIDE SEQUENCE</scope>
</reference>
<dbReference type="EMBL" id="BKCJ010002382">
    <property type="protein sequence ID" value="GEU48181.1"/>
    <property type="molecule type" value="Genomic_DNA"/>
</dbReference>
<protein>
    <submittedName>
        <fullName evidence="1">Uncharacterized protein</fullName>
    </submittedName>
</protein>
<comment type="caution">
    <text evidence="1">The sequence shown here is derived from an EMBL/GenBank/DDBJ whole genome shotgun (WGS) entry which is preliminary data.</text>
</comment>
<name>A0A6L2KFF0_TANCI</name>
<accession>A0A6L2KFF0</accession>
<proteinExistence type="predicted"/>
<gene>
    <name evidence="1" type="ORF">Tci_020159</name>
</gene>
<dbReference type="AlphaFoldDB" id="A0A6L2KFF0"/>
<sequence length="66" mass="7312">MATVEERVQTLVEDGKYVQDVLDVVDTKIAELRDVVDDYLVGRMDERISTLEQRAPGLQGSSKGSS</sequence>
<evidence type="ECO:0000313" key="1">
    <source>
        <dbReference type="EMBL" id="GEU48181.1"/>
    </source>
</evidence>